<dbReference type="AlphaFoldDB" id="A0AAV4RF50"/>
<dbReference type="EMBL" id="BPLR01007679">
    <property type="protein sequence ID" value="GIY18830.1"/>
    <property type="molecule type" value="Genomic_DNA"/>
</dbReference>
<organism evidence="1 2">
    <name type="scientific">Caerostris extrusa</name>
    <name type="common">Bark spider</name>
    <name type="synonym">Caerostris bankana</name>
    <dbReference type="NCBI Taxonomy" id="172846"/>
    <lineage>
        <taxon>Eukaryota</taxon>
        <taxon>Metazoa</taxon>
        <taxon>Ecdysozoa</taxon>
        <taxon>Arthropoda</taxon>
        <taxon>Chelicerata</taxon>
        <taxon>Arachnida</taxon>
        <taxon>Araneae</taxon>
        <taxon>Araneomorphae</taxon>
        <taxon>Entelegynae</taxon>
        <taxon>Araneoidea</taxon>
        <taxon>Araneidae</taxon>
        <taxon>Caerostris</taxon>
    </lineage>
</organism>
<accession>A0AAV4RF50</accession>
<sequence length="142" mass="15960">METTARMIHRRHICSRAVALWISSKLFSLSLKELCSAAGIHNCAVLQEDGKWEPKRGVIFQWKWDPLRARNGPVTVIPSLSCSPSVFLHHSFPLLSSSLPPSLCAHYVTLSSIHAFLTLEKSICRCCLVGFHFFPSYFQVAC</sequence>
<comment type="caution">
    <text evidence="1">The sequence shown here is derived from an EMBL/GenBank/DDBJ whole genome shotgun (WGS) entry which is preliminary data.</text>
</comment>
<reference evidence="1 2" key="1">
    <citation type="submission" date="2021-06" db="EMBL/GenBank/DDBJ databases">
        <title>Caerostris extrusa draft genome.</title>
        <authorList>
            <person name="Kono N."/>
            <person name="Arakawa K."/>
        </authorList>
    </citation>
    <scope>NUCLEOTIDE SEQUENCE [LARGE SCALE GENOMIC DNA]</scope>
</reference>
<keyword evidence="2" id="KW-1185">Reference proteome</keyword>
<gene>
    <name evidence="1" type="ORF">CEXT_586501</name>
</gene>
<protein>
    <submittedName>
        <fullName evidence="1">Uncharacterized protein</fullName>
    </submittedName>
</protein>
<dbReference type="Proteomes" id="UP001054945">
    <property type="component" value="Unassembled WGS sequence"/>
</dbReference>
<evidence type="ECO:0000313" key="2">
    <source>
        <dbReference type="Proteomes" id="UP001054945"/>
    </source>
</evidence>
<proteinExistence type="predicted"/>
<evidence type="ECO:0000313" key="1">
    <source>
        <dbReference type="EMBL" id="GIY18830.1"/>
    </source>
</evidence>
<name>A0AAV4RF50_CAEEX</name>